<evidence type="ECO:0000313" key="14">
    <source>
        <dbReference type="Proteomes" id="UP000288178"/>
    </source>
</evidence>
<evidence type="ECO:0000256" key="5">
    <source>
        <dbReference type="ARBA" id="ARBA00022793"/>
    </source>
</evidence>
<dbReference type="PANTHER" id="PTHR10067:SF6">
    <property type="entry name" value="PHOSPHATIDYLSERINE DECARBOXYLASE PROENZYME, MITOCHONDRIAL"/>
    <property type="match status" value="1"/>
</dbReference>
<comment type="pathway">
    <text evidence="2">Lipid metabolism.</text>
</comment>
<dbReference type="PANTHER" id="PTHR10067">
    <property type="entry name" value="PHOSPHATIDYLSERINE DECARBOXYLASE"/>
    <property type="match status" value="1"/>
</dbReference>
<dbReference type="EC" id="4.1.1.65" evidence="3"/>
<comment type="cofactor">
    <cofactor evidence="1">
        <name>pyruvate</name>
        <dbReference type="ChEBI" id="CHEBI:15361"/>
    </cofactor>
</comment>
<sequence>MKNPETTAPASRWRDRLLMQEDLNFLLTNRVPRLLLTRLMGRFSRIRSRWLTRLSVAVWRQFTPLDLSEAAPADFDSLHAVFTRALKPGTRPVDPRPDVLVSPCDAIVGACGAVRDGQVFQAKGMPYAMADLFGGDPLAADFVGGSYVTLRLTSAMYHRFHAPCDARLGDVIYLSGDTWNVNPIALARVERLFCRNERAVLPLTLPSGARIALVPVAAILVASLRLHALDVRLHLRYRGPNRLPCDVPVTRGQELGWFEHGSTIIVFAPPGFRLAPGIATGTHICMGQALLLEPLVSAGRDGDTPLSSAATTMDAHAP</sequence>
<dbReference type="UniPathway" id="UPA00558"/>
<proteinExistence type="predicted"/>
<evidence type="ECO:0000256" key="7">
    <source>
        <dbReference type="ARBA" id="ARBA00023145"/>
    </source>
</evidence>
<dbReference type="Pfam" id="PF02666">
    <property type="entry name" value="PS_Dcarbxylase"/>
    <property type="match status" value="1"/>
</dbReference>
<evidence type="ECO:0000256" key="8">
    <source>
        <dbReference type="ARBA" id="ARBA00023209"/>
    </source>
</evidence>
<evidence type="ECO:0000256" key="10">
    <source>
        <dbReference type="ARBA" id="ARBA00023264"/>
    </source>
</evidence>
<keyword evidence="6" id="KW-0443">Lipid metabolism</keyword>
<name>A0A437JYB6_9BURK</name>
<comment type="pathway">
    <text evidence="12">Phospholipid metabolism; phosphatidylethanolamine biosynthesis.</text>
</comment>
<dbReference type="GO" id="GO:0006646">
    <property type="term" value="P:phosphatidylethanolamine biosynthetic process"/>
    <property type="evidence" value="ECO:0007669"/>
    <property type="project" value="UniProtKB-UniPathway"/>
</dbReference>
<keyword evidence="7" id="KW-0865">Zymogen</keyword>
<keyword evidence="10" id="KW-1208">Phospholipid metabolism</keyword>
<keyword evidence="5" id="KW-0210">Decarboxylase</keyword>
<protein>
    <recommendedName>
        <fullName evidence="3">phosphatidylserine decarboxylase</fullName>
        <ecNumber evidence="3">4.1.1.65</ecNumber>
    </recommendedName>
</protein>
<dbReference type="GO" id="GO:0004609">
    <property type="term" value="F:phosphatidylserine decarboxylase activity"/>
    <property type="evidence" value="ECO:0007669"/>
    <property type="project" value="UniProtKB-EC"/>
</dbReference>
<evidence type="ECO:0000256" key="3">
    <source>
        <dbReference type="ARBA" id="ARBA00012243"/>
    </source>
</evidence>
<reference evidence="13 14" key="1">
    <citation type="submission" date="2019-01" db="EMBL/GenBank/DDBJ databases">
        <authorList>
            <person name="Chen W.-M."/>
        </authorList>
    </citation>
    <scope>NUCLEOTIDE SEQUENCE [LARGE SCALE GENOMIC DNA]</scope>
    <source>
        <strain evidence="13 14">ICH-3</strain>
    </source>
</reference>
<dbReference type="EMBL" id="SACT01000002">
    <property type="protein sequence ID" value="RVT52640.1"/>
    <property type="molecule type" value="Genomic_DNA"/>
</dbReference>
<gene>
    <name evidence="13" type="primary">psd</name>
    <name evidence="13" type="ORF">ENE75_09450</name>
</gene>
<dbReference type="OrthoDB" id="9802030at2"/>
<evidence type="ECO:0000256" key="2">
    <source>
        <dbReference type="ARBA" id="ARBA00005189"/>
    </source>
</evidence>
<dbReference type="InterPro" id="IPR033177">
    <property type="entry name" value="PSD-B"/>
</dbReference>
<comment type="caution">
    <text evidence="13">The sequence shown here is derived from an EMBL/GenBank/DDBJ whole genome shotgun (WGS) entry which is preliminary data.</text>
</comment>
<evidence type="ECO:0000256" key="4">
    <source>
        <dbReference type="ARBA" id="ARBA00022516"/>
    </source>
</evidence>
<evidence type="ECO:0000256" key="11">
    <source>
        <dbReference type="ARBA" id="ARBA00023317"/>
    </source>
</evidence>
<dbReference type="NCBIfam" id="TIGR00163">
    <property type="entry name" value="PS_decarb"/>
    <property type="match status" value="1"/>
</dbReference>
<evidence type="ECO:0000256" key="1">
    <source>
        <dbReference type="ARBA" id="ARBA00001928"/>
    </source>
</evidence>
<dbReference type="AlphaFoldDB" id="A0A437JYB6"/>
<evidence type="ECO:0000313" key="13">
    <source>
        <dbReference type="EMBL" id="RVT52640.1"/>
    </source>
</evidence>
<dbReference type="Proteomes" id="UP000288178">
    <property type="component" value="Unassembled WGS sequence"/>
</dbReference>
<keyword evidence="14" id="KW-1185">Reference proteome</keyword>
<evidence type="ECO:0000256" key="12">
    <source>
        <dbReference type="ARBA" id="ARBA00024326"/>
    </source>
</evidence>
<keyword evidence="9 13" id="KW-0456">Lyase</keyword>
<keyword evidence="8" id="KW-0594">Phospholipid biosynthesis</keyword>
<organism evidence="13 14">
    <name type="scientific">Rubrivivax albus</name>
    <dbReference type="NCBI Taxonomy" id="2499835"/>
    <lineage>
        <taxon>Bacteria</taxon>
        <taxon>Pseudomonadati</taxon>
        <taxon>Pseudomonadota</taxon>
        <taxon>Betaproteobacteria</taxon>
        <taxon>Burkholderiales</taxon>
        <taxon>Sphaerotilaceae</taxon>
        <taxon>Rubrivivax</taxon>
    </lineage>
</organism>
<accession>A0A437JYB6</accession>
<dbReference type="RefSeq" id="WP_128198013.1">
    <property type="nucleotide sequence ID" value="NZ_SACT01000002.1"/>
</dbReference>
<dbReference type="InterPro" id="IPR003817">
    <property type="entry name" value="PS_Dcarbxylase"/>
</dbReference>
<keyword evidence="11" id="KW-0670">Pyruvate</keyword>
<evidence type="ECO:0000256" key="9">
    <source>
        <dbReference type="ARBA" id="ARBA00023239"/>
    </source>
</evidence>
<evidence type="ECO:0000256" key="6">
    <source>
        <dbReference type="ARBA" id="ARBA00023098"/>
    </source>
</evidence>
<keyword evidence="4" id="KW-0444">Lipid biosynthesis</keyword>